<name>A0ABW7C9X8_9CYAN</name>
<dbReference type="SUPFAM" id="SSF52172">
    <property type="entry name" value="CheY-like"/>
    <property type="match status" value="1"/>
</dbReference>
<dbReference type="PROSITE" id="PS50110">
    <property type="entry name" value="RESPONSE_REGULATORY"/>
    <property type="match status" value="1"/>
</dbReference>
<dbReference type="Gene3D" id="3.40.50.2300">
    <property type="match status" value="1"/>
</dbReference>
<evidence type="ECO:0000259" key="4">
    <source>
        <dbReference type="PROSITE" id="PS50110"/>
    </source>
</evidence>
<reference evidence="6" key="1">
    <citation type="journal article" date="2024" name="Algal Res.">
        <title>Biochemical, toxicological and genomic investigation of a high-biomass producing Limnothrix strain isolated from Italian shallow drinking water reservoir.</title>
        <authorList>
            <person name="Simonazzi M."/>
            <person name="Shishido T.K."/>
            <person name="Delbaje E."/>
            <person name="Wahlsten M."/>
            <person name="Fewer D.P."/>
            <person name="Sivonen K."/>
            <person name="Pezzolesi L."/>
            <person name="Pistocchi R."/>
        </authorList>
    </citation>
    <scope>NUCLEOTIDE SEQUENCE [LARGE SCALE GENOMIC DNA]</scope>
    <source>
        <strain evidence="6">LRLZ20PSL1</strain>
    </source>
</reference>
<proteinExistence type="predicted"/>
<dbReference type="InterPro" id="IPR001789">
    <property type="entry name" value="Sig_transdc_resp-reg_receiver"/>
</dbReference>
<dbReference type="Pfam" id="PF00072">
    <property type="entry name" value="Response_reg"/>
    <property type="match status" value="1"/>
</dbReference>
<dbReference type="PANTHER" id="PTHR44591:SF23">
    <property type="entry name" value="CHEY SUBFAMILY"/>
    <property type="match status" value="1"/>
</dbReference>
<keyword evidence="1 2" id="KW-0597">Phosphoprotein</keyword>
<dbReference type="InterPro" id="IPR011006">
    <property type="entry name" value="CheY-like_superfamily"/>
</dbReference>
<evidence type="ECO:0000256" key="1">
    <source>
        <dbReference type="ARBA" id="ARBA00022553"/>
    </source>
</evidence>
<sequence>MTEAATGWTKVSRTLATVVQRRASGVLVLERGADRWRLIFLQGRLLWAIDEQFRIRRWQRALKRSGVNLQPVALTEAARPLWEVWWLAAALLAGQVTPAQLRSMLESVAQEVLFAAASDPAVVSHWDKYVPALPDMRAVAQQLFGSEALLAVMQSVVKLLQRWESVGLLPEQADRAPQLAQLDWSPSATTQNDRSTFLTLAPLLNGQRSTWDVSLVMKQPMSIVVHLLHHLVERGGLDFLPLDDRPADTVLNLLFTPQAAPVKPPESAALRDRAASAPGRSGGPAANQTPAPQPTPATQSPNSEQPLVMLIDDDPMVGKLLRPVVHRLGCRFVHITEATRALAAAIEQRPDMVLLDLVMPIVNGYELCTQLRRVNLLANVPIAIVTSNRGAIDRVRAKLVGASVFVPKPLRLEKVAALLQQYLPDRLKPLKPPPQEPHQRPQPSPTTAGTLPTPPRTGGGWHPAPAAGIQPNNAGPLNRYLLGEEMLNNRYEFGVLAKQ</sequence>
<feature type="compositionally biased region" description="Pro residues" evidence="3">
    <location>
        <begin position="430"/>
        <end position="444"/>
    </location>
</feature>
<accession>A0ABW7C9X8</accession>
<feature type="modified residue" description="4-aspartylphosphate" evidence="2">
    <location>
        <position position="356"/>
    </location>
</feature>
<feature type="region of interest" description="Disordered" evidence="3">
    <location>
        <begin position="426"/>
        <end position="472"/>
    </location>
</feature>
<evidence type="ECO:0000313" key="5">
    <source>
        <dbReference type="EMBL" id="MFG3816935.1"/>
    </source>
</evidence>
<dbReference type="EMBL" id="JAZAQF010000028">
    <property type="protein sequence ID" value="MFG3816935.1"/>
    <property type="molecule type" value="Genomic_DNA"/>
</dbReference>
<keyword evidence="6" id="KW-1185">Reference proteome</keyword>
<feature type="compositionally biased region" description="Low complexity" evidence="3">
    <location>
        <begin position="275"/>
        <end position="303"/>
    </location>
</feature>
<evidence type="ECO:0000313" key="6">
    <source>
        <dbReference type="Proteomes" id="UP001604335"/>
    </source>
</evidence>
<feature type="domain" description="Response regulatory" evidence="4">
    <location>
        <begin position="307"/>
        <end position="423"/>
    </location>
</feature>
<dbReference type="Proteomes" id="UP001604335">
    <property type="component" value="Unassembled WGS sequence"/>
</dbReference>
<organism evidence="5 6">
    <name type="scientific">Limnothrix redekei LRLZ20PSL1</name>
    <dbReference type="NCBI Taxonomy" id="3112953"/>
    <lineage>
        <taxon>Bacteria</taxon>
        <taxon>Bacillati</taxon>
        <taxon>Cyanobacteriota</taxon>
        <taxon>Cyanophyceae</taxon>
        <taxon>Pseudanabaenales</taxon>
        <taxon>Pseudanabaenaceae</taxon>
        <taxon>Limnothrix</taxon>
    </lineage>
</organism>
<feature type="region of interest" description="Disordered" evidence="3">
    <location>
        <begin position="262"/>
        <end position="303"/>
    </location>
</feature>
<gene>
    <name evidence="5" type="ORF">VPK24_04750</name>
</gene>
<dbReference type="InterPro" id="IPR050595">
    <property type="entry name" value="Bact_response_regulator"/>
</dbReference>
<dbReference type="RefSeq" id="WP_393010964.1">
    <property type="nucleotide sequence ID" value="NZ_JAZAQF010000028.1"/>
</dbReference>
<evidence type="ECO:0000256" key="3">
    <source>
        <dbReference type="SAM" id="MobiDB-lite"/>
    </source>
</evidence>
<dbReference type="SMART" id="SM00448">
    <property type="entry name" value="REC"/>
    <property type="match status" value="1"/>
</dbReference>
<protein>
    <submittedName>
        <fullName evidence="5">Response regulator</fullName>
    </submittedName>
</protein>
<comment type="caution">
    <text evidence="5">The sequence shown here is derived from an EMBL/GenBank/DDBJ whole genome shotgun (WGS) entry which is preliminary data.</text>
</comment>
<dbReference type="PANTHER" id="PTHR44591">
    <property type="entry name" value="STRESS RESPONSE REGULATOR PROTEIN 1"/>
    <property type="match status" value="1"/>
</dbReference>
<evidence type="ECO:0000256" key="2">
    <source>
        <dbReference type="PROSITE-ProRule" id="PRU00169"/>
    </source>
</evidence>